<dbReference type="Gene3D" id="3.40.50.300">
    <property type="entry name" value="P-loop containing nucleotide triphosphate hydrolases"/>
    <property type="match status" value="1"/>
</dbReference>
<evidence type="ECO:0000259" key="4">
    <source>
        <dbReference type="PROSITE" id="PS50901"/>
    </source>
</evidence>
<keyword evidence="6" id="KW-1185">Reference proteome</keyword>
<feature type="compositionally biased region" description="Low complexity" evidence="2">
    <location>
        <begin position="566"/>
        <end position="576"/>
    </location>
</feature>
<keyword evidence="1" id="KW-0547">Nucleotide-binding</keyword>
<feature type="domain" description="FtsK" evidence="4">
    <location>
        <begin position="257"/>
        <end position="441"/>
    </location>
</feature>
<dbReference type="InterPro" id="IPR002543">
    <property type="entry name" value="FtsK_dom"/>
</dbReference>
<keyword evidence="1" id="KW-0067">ATP-binding</keyword>
<evidence type="ECO:0000256" key="2">
    <source>
        <dbReference type="SAM" id="MobiDB-lite"/>
    </source>
</evidence>
<reference evidence="6" key="1">
    <citation type="journal article" date="2019" name="Int. J. Syst. Evol. Microbiol.">
        <title>The Global Catalogue of Microorganisms (GCM) 10K type strain sequencing project: providing services to taxonomists for standard genome sequencing and annotation.</title>
        <authorList>
            <consortium name="The Broad Institute Genomics Platform"/>
            <consortium name="The Broad Institute Genome Sequencing Center for Infectious Disease"/>
            <person name="Wu L."/>
            <person name="Ma J."/>
        </authorList>
    </citation>
    <scope>NUCLEOTIDE SEQUENCE [LARGE SCALE GENOMIC DNA]</scope>
    <source>
        <strain evidence="6">JCM 10411</strain>
    </source>
</reference>
<organism evidence="5 6">
    <name type="scientific">Streptomyces chlorus</name>
    <dbReference type="NCBI Taxonomy" id="887452"/>
    <lineage>
        <taxon>Bacteria</taxon>
        <taxon>Bacillati</taxon>
        <taxon>Actinomycetota</taxon>
        <taxon>Actinomycetes</taxon>
        <taxon>Kitasatosporales</taxon>
        <taxon>Streptomycetaceae</taxon>
        <taxon>Streptomyces</taxon>
    </lineage>
</organism>
<feature type="binding site" evidence="1">
    <location>
        <begin position="277"/>
        <end position="284"/>
    </location>
    <ligand>
        <name>ATP</name>
        <dbReference type="ChEBI" id="CHEBI:30616"/>
    </ligand>
</feature>
<evidence type="ECO:0000313" key="5">
    <source>
        <dbReference type="EMBL" id="MFC5853211.1"/>
    </source>
</evidence>
<accession>A0ABW1DZN1</accession>
<keyword evidence="3" id="KW-1133">Transmembrane helix</keyword>
<feature type="transmembrane region" description="Helical" evidence="3">
    <location>
        <begin position="65"/>
        <end position="98"/>
    </location>
</feature>
<dbReference type="PROSITE" id="PS50901">
    <property type="entry name" value="FTSK"/>
    <property type="match status" value="1"/>
</dbReference>
<dbReference type="RefSeq" id="WP_381363484.1">
    <property type="nucleotide sequence ID" value="NZ_JBHSOA010000032.1"/>
</dbReference>
<keyword evidence="3" id="KW-0472">Membrane</keyword>
<keyword evidence="3" id="KW-0812">Transmembrane</keyword>
<protein>
    <recommendedName>
        <fullName evidence="4">FtsK domain-containing protein</fullName>
    </recommendedName>
</protein>
<evidence type="ECO:0000313" key="6">
    <source>
        <dbReference type="Proteomes" id="UP001596180"/>
    </source>
</evidence>
<comment type="caution">
    <text evidence="5">The sequence shown here is derived from an EMBL/GenBank/DDBJ whole genome shotgun (WGS) entry which is preliminary data.</text>
</comment>
<feature type="compositionally biased region" description="Basic and acidic residues" evidence="2">
    <location>
        <begin position="502"/>
        <end position="525"/>
    </location>
</feature>
<sequence>MARRPLPRILSNRGAHLARSRELARTAADSATDVLHPLITIVRGLHRLASAGRRRLLDTPKDRRGALLFLAASVVLVVLLLPYGPLLAVITLMATAAWQGRDRAPAAPEGPDETQTQRLKSLYDALAPYFSSAGDPDPLYAHGGSWEKAFPAYEFDGTGRITHLVIAYPAYYTDGEAESRARIEHLLAAKSGRGREYHFAWDEEGNQLTVQVLAPLFADIAAQRFVTSPGETVLGFTDPTQVRRTLPLTHGEEQRDVPPVVWRTGIRSTEPHLLAAGQPGSGTSTLLRSVALQALRHGDVVIIDGGGTGEYACLTGRDGVLAVECGLAGVLESLQWAAHETERRLIAANRAHQAGDPPPEDTKRPLWILLDRPSTFTHLAAADGREDPQSLLQVPLRHGRPANVTVVVADQLDSLETLNDAVRQHARARVVLGPATPEQVTAVLGAPPHTTPLDHVPAGRGYARLGTGPVHRLQVPVTPNPYDDTTSAHHRQAVLDLLPARSARDDAQTEPERTAPESDPVRRAPADAALMGKHSLEKKPVDLPAVDKTVTDTYAADTDKAPLEPVPAEAAAAESS</sequence>
<dbReference type="EMBL" id="JBHSOA010000032">
    <property type="protein sequence ID" value="MFC5853211.1"/>
    <property type="molecule type" value="Genomic_DNA"/>
</dbReference>
<dbReference type="SUPFAM" id="SSF52540">
    <property type="entry name" value="P-loop containing nucleoside triphosphate hydrolases"/>
    <property type="match status" value="1"/>
</dbReference>
<feature type="region of interest" description="Disordered" evidence="2">
    <location>
        <begin position="500"/>
        <end position="576"/>
    </location>
</feature>
<evidence type="ECO:0000256" key="3">
    <source>
        <dbReference type="SAM" id="Phobius"/>
    </source>
</evidence>
<name>A0ABW1DZN1_9ACTN</name>
<evidence type="ECO:0000256" key="1">
    <source>
        <dbReference type="PROSITE-ProRule" id="PRU00289"/>
    </source>
</evidence>
<dbReference type="InterPro" id="IPR027417">
    <property type="entry name" value="P-loop_NTPase"/>
</dbReference>
<proteinExistence type="predicted"/>
<gene>
    <name evidence="5" type="ORF">ACFPZI_15665</name>
</gene>
<dbReference type="Proteomes" id="UP001596180">
    <property type="component" value="Unassembled WGS sequence"/>
</dbReference>